<evidence type="ECO:0000256" key="1">
    <source>
        <dbReference type="ARBA" id="ARBA00010165"/>
    </source>
</evidence>
<name>A0A8T9C9R8_9HELO</name>
<dbReference type="Gene3D" id="3.30.200.20">
    <property type="entry name" value="Phosphorylase Kinase, domain 1"/>
    <property type="match status" value="1"/>
</dbReference>
<evidence type="ECO:0000256" key="5">
    <source>
        <dbReference type="ARBA" id="ARBA00022840"/>
    </source>
</evidence>
<dbReference type="GO" id="GO:0005524">
    <property type="term" value="F:ATP binding"/>
    <property type="evidence" value="ECO:0007669"/>
    <property type="project" value="UniProtKB-KW"/>
</dbReference>
<evidence type="ECO:0000256" key="3">
    <source>
        <dbReference type="ARBA" id="ARBA00022741"/>
    </source>
</evidence>
<evidence type="ECO:0000256" key="4">
    <source>
        <dbReference type="ARBA" id="ARBA00022777"/>
    </source>
</evidence>
<reference evidence="7 8" key="1">
    <citation type="submission" date="2018-05" db="EMBL/GenBank/DDBJ databases">
        <title>Genome sequencing and assembly of the regulated plant pathogen Lachnellula willkommii and related sister species for the development of diagnostic species identification markers.</title>
        <authorList>
            <person name="Giroux E."/>
            <person name="Bilodeau G."/>
        </authorList>
    </citation>
    <scope>NUCLEOTIDE SEQUENCE [LARGE SCALE GENOMIC DNA]</scope>
    <source>
        <strain evidence="7 8">CBS 268.59</strain>
    </source>
</reference>
<dbReference type="SUPFAM" id="SSF56112">
    <property type="entry name" value="Protein kinase-like (PK-like)"/>
    <property type="match status" value="1"/>
</dbReference>
<sequence>MTPLSQSEKDELVAQILHELSMTPYCCQSLTHLTSGTTNFVYRGILTQPLSHLPESNAIYSSVTTDTIIIKHSTSFAAMNKDLPIDVSRCVIEETMLNALSSFPYPTANVKVPHLLLFNRETNTQVLQDIPGVTDLKTILTSSTTSKSLSRPLATSIGNDLGTWLRSFHSWISAPPQAALRAEVGDNEPMRKLKYQITYDGFIGVLEQFPEVLGNNKVTLEKVKDMAAKEFGKTATDSQGEEWGLIHGDFWSGNVLLPSTLTPSSQPTLHIVDWEFAQYGHRAYDIGQMIGDLYERFHFLDLNTALWVLEGFIAGYGAMSEEMAFRIAVHTGVQLITWVLRGPPLHMRPAWATRERTVGLLRLGMNLTLRGWERDRKWVEGGVGGLVSR</sequence>
<organism evidence="7 8">
    <name type="scientific">Lachnellula suecica</name>
    <dbReference type="NCBI Taxonomy" id="602035"/>
    <lineage>
        <taxon>Eukaryota</taxon>
        <taxon>Fungi</taxon>
        <taxon>Dikarya</taxon>
        <taxon>Ascomycota</taxon>
        <taxon>Pezizomycotina</taxon>
        <taxon>Leotiomycetes</taxon>
        <taxon>Helotiales</taxon>
        <taxon>Lachnaceae</taxon>
        <taxon>Lachnellula</taxon>
    </lineage>
</organism>
<keyword evidence="4 7" id="KW-0418">Kinase</keyword>
<dbReference type="InterPro" id="IPR011009">
    <property type="entry name" value="Kinase-like_dom_sf"/>
</dbReference>
<accession>A0A8T9C9R8</accession>
<evidence type="ECO:0000313" key="8">
    <source>
        <dbReference type="Proteomes" id="UP000469558"/>
    </source>
</evidence>
<dbReference type="PANTHER" id="PTHR34273:SF2">
    <property type="entry name" value="METHYLTHIORIBOSE KINASE"/>
    <property type="match status" value="1"/>
</dbReference>
<keyword evidence="8" id="KW-1185">Reference proteome</keyword>
<dbReference type="AlphaFoldDB" id="A0A8T9C9R8"/>
<dbReference type="Pfam" id="PF01636">
    <property type="entry name" value="APH"/>
    <property type="match status" value="1"/>
</dbReference>
<evidence type="ECO:0000259" key="6">
    <source>
        <dbReference type="Pfam" id="PF01636"/>
    </source>
</evidence>
<keyword evidence="2" id="KW-0808">Transferase</keyword>
<dbReference type="OrthoDB" id="25129at2759"/>
<gene>
    <name evidence="7" type="primary">psiK_1</name>
    <name evidence="7" type="ORF">LSUE1_G008112</name>
</gene>
<evidence type="ECO:0000256" key="2">
    <source>
        <dbReference type="ARBA" id="ARBA00022679"/>
    </source>
</evidence>
<evidence type="ECO:0000313" key="7">
    <source>
        <dbReference type="EMBL" id="TVY80540.1"/>
    </source>
</evidence>
<dbReference type="GO" id="GO:0016301">
    <property type="term" value="F:kinase activity"/>
    <property type="evidence" value="ECO:0007669"/>
    <property type="project" value="UniProtKB-KW"/>
</dbReference>
<dbReference type="Gene3D" id="3.90.1200.10">
    <property type="match status" value="1"/>
</dbReference>
<dbReference type="InterPro" id="IPR002575">
    <property type="entry name" value="Aminoglycoside_PTrfase"/>
</dbReference>
<comment type="similarity">
    <text evidence="1">Belongs to the methylthioribose kinase family.</text>
</comment>
<feature type="domain" description="Aminoglycoside phosphotransferase" evidence="6">
    <location>
        <begin position="149"/>
        <end position="295"/>
    </location>
</feature>
<dbReference type="PANTHER" id="PTHR34273">
    <property type="entry name" value="METHYLTHIORIBOSE KINASE"/>
    <property type="match status" value="1"/>
</dbReference>
<proteinExistence type="inferred from homology"/>
<protein>
    <submittedName>
        <fullName evidence="7">4-hydroxytryptamine kinase psiK</fullName>
    </submittedName>
</protein>
<keyword evidence="3" id="KW-0547">Nucleotide-binding</keyword>
<comment type="caution">
    <text evidence="7">The sequence shown here is derived from an EMBL/GenBank/DDBJ whole genome shotgun (WGS) entry which is preliminary data.</text>
</comment>
<dbReference type="EMBL" id="QGMK01000664">
    <property type="protein sequence ID" value="TVY80540.1"/>
    <property type="molecule type" value="Genomic_DNA"/>
</dbReference>
<keyword evidence="5" id="KW-0067">ATP-binding</keyword>
<dbReference type="Proteomes" id="UP000469558">
    <property type="component" value="Unassembled WGS sequence"/>
</dbReference>